<accession>A0ABY2D3X5</accession>
<evidence type="ECO:0000256" key="5">
    <source>
        <dbReference type="ARBA" id="ARBA00023136"/>
    </source>
</evidence>
<keyword evidence="3 6" id="KW-0812">Transmembrane</keyword>
<dbReference type="EMBL" id="SLTR01000027">
    <property type="protein sequence ID" value="TDA95758.1"/>
    <property type="molecule type" value="Genomic_DNA"/>
</dbReference>
<feature type="transmembrane region" description="Helical" evidence="6">
    <location>
        <begin position="388"/>
        <end position="409"/>
    </location>
</feature>
<evidence type="ECO:0000256" key="2">
    <source>
        <dbReference type="ARBA" id="ARBA00022475"/>
    </source>
</evidence>
<feature type="transmembrane region" description="Helical" evidence="6">
    <location>
        <begin position="20"/>
        <end position="41"/>
    </location>
</feature>
<dbReference type="Pfam" id="PF01943">
    <property type="entry name" value="Polysacc_synt"/>
    <property type="match status" value="1"/>
</dbReference>
<comment type="caution">
    <text evidence="7">The sequence shown here is derived from an EMBL/GenBank/DDBJ whole genome shotgun (WGS) entry which is preliminary data.</text>
</comment>
<organism evidence="7 8">
    <name type="scientific">Halomonas marinisediminis</name>
    <dbReference type="NCBI Taxonomy" id="2546095"/>
    <lineage>
        <taxon>Bacteria</taxon>
        <taxon>Pseudomonadati</taxon>
        <taxon>Pseudomonadota</taxon>
        <taxon>Gammaproteobacteria</taxon>
        <taxon>Oceanospirillales</taxon>
        <taxon>Halomonadaceae</taxon>
        <taxon>Halomonas</taxon>
    </lineage>
</organism>
<comment type="subcellular location">
    <subcellularLocation>
        <location evidence="1">Cell membrane</location>
        <topology evidence="1">Multi-pass membrane protein</topology>
    </subcellularLocation>
</comment>
<dbReference type="PANTHER" id="PTHR30250">
    <property type="entry name" value="PST FAMILY PREDICTED COLANIC ACID TRANSPORTER"/>
    <property type="match status" value="1"/>
</dbReference>
<name>A0ABY2D3X5_9GAMM</name>
<evidence type="ECO:0000313" key="7">
    <source>
        <dbReference type="EMBL" id="TDA95758.1"/>
    </source>
</evidence>
<sequence>MHNFNILAKFFISKDAKQLVDNFVSLSVLRFLNLVIPFLVLPYLIKTLGFEKYGVIVLSLSLTQYLQSITDYGFNISATRELARHKQSSKKASYIYSKVMLAKVVLLFFSIAVILPVIYIVPQFEENKTVFILMLLVLIGQTLFPEWFFRGVEKMRFITILNLMIKLFFTLSVFLFINEKEDYWLYPLLNGVGCCAVMIVAQWIVIRKFTVRLQFVKFSVVNKTLKEGFPVFLNQFAPNLYNNTTVVMVGLILGNNSAGIFGAVKQVINLLVVFNSVVTMVFFPYISRRIEKFDVFKTFYLPILVVIVLIMALTKDMWYLIFNIDIKSGDEFYYILLAGVFFTGLYSVYATCYLLVKKLDFVVLKLTLISSFVGFFLTYPLIKYFHLIGAASTISFTQALLGVLALSAFKKSKSE</sequence>
<keyword evidence="8" id="KW-1185">Reference proteome</keyword>
<dbReference type="InterPro" id="IPR050833">
    <property type="entry name" value="Poly_Biosynth_Transport"/>
</dbReference>
<evidence type="ECO:0000256" key="6">
    <source>
        <dbReference type="SAM" id="Phobius"/>
    </source>
</evidence>
<dbReference type="RefSeq" id="WP_132045339.1">
    <property type="nucleotide sequence ID" value="NZ_SLTR01000027.1"/>
</dbReference>
<evidence type="ECO:0000256" key="3">
    <source>
        <dbReference type="ARBA" id="ARBA00022692"/>
    </source>
</evidence>
<proteinExistence type="predicted"/>
<reference evidence="7 8" key="1">
    <citation type="submission" date="2019-03" db="EMBL/GenBank/DDBJ databases">
        <title>Halomonas marinisediminis sp. nov., a moderately halophilic bacterium isolated from the Bohai Gulf.</title>
        <authorList>
            <person name="Ji X."/>
        </authorList>
    </citation>
    <scope>NUCLEOTIDE SEQUENCE [LARGE SCALE GENOMIC DNA]</scope>
    <source>
        <strain evidence="7 8">204</strain>
    </source>
</reference>
<dbReference type="PANTHER" id="PTHR30250:SF11">
    <property type="entry name" value="O-ANTIGEN TRANSPORTER-RELATED"/>
    <property type="match status" value="1"/>
</dbReference>
<feature type="transmembrane region" description="Helical" evidence="6">
    <location>
        <begin position="363"/>
        <end position="382"/>
    </location>
</feature>
<feature type="transmembrane region" description="Helical" evidence="6">
    <location>
        <begin position="156"/>
        <end position="177"/>
    </location>
</feature>
<feature type="transmembrane region" description="Helical" evidence="6">
    <location>
        <begin position="95"/>
        <end position="118"/>
    </location>
</feature>
<feature type="transmembrane region" description="Helical" evidence="6">
    <location>
        <begin position="333"/>
        <end position="356"/>
    </location>
</feature>
<keyword evidence="2" id="KW-1003">Cell membrane</keyword>
<protein>
    <submittedName>
        <fullName evidence="7">Flippase</fullName>
    </submittedName>
</protein>
<dbReference type="InterPro" id="IPR002797">
    <property type="entry name" value="Polysacc_synth"/>
</dbReference>
<feature type="transmembrane region" description="Helical" evidence="6">
    <location>
        <begin position="130"/>
        <end position="149"/>
    </location>
</feature>
<feature type="transmembrane region" description="Helical" evidence="6">
    <location>
        <begin position="183"/>
        <end position="206"/>
    </location>
</feature>
<evidence type="ECO:0000313" key="8">
    <source>
        <dbReference type="Proteomes" id="UP000294823"/>
    </source>
</evidence>
<gene>
    <name evidence="7" type="ORF">E0702_15175</name>
</gene>
<keyword evidence="4 6" id="KW-1133">Transmembrane helix</keyword>
<feature type="transmembrane region" description="Helical" evidence="6">
    <location>
        <begin position="299"/>
        <end position="321"/>
    </location>
</feature>
<dbReference type="Proteomes" id="UP000294823">
    <property type="component" value="Unassembled WGS sequence"/>
</dbReference>
<evidence type="ECO:0000256" key="4">
    <source>
        <dbReference type="ARBA" id="ARBA00022989"/>
    </source>
</evidence>
<feature type="transmembrane region" description="Helical" evidence="6">
    <location>
        <begin position="267"/>
        <end position="287"/>
    </location>
</feature>
<keyword evidence="5 6" id="KW-0472">Membrane</keyword>
<evidence type="ECO:0000256" key="1">
    <source>
        <dbReference type="ARBA" id="ARBA00004651"/>
    </source>
</evidence>